<gene>
    <name evidence="9" type="ORF">NP493_28g01024</name>
</gene>
<evidence type="ECO:0000313" key="9">
    <source>
        <dbReference type="EMBL" id="KAK2192514.1"/>
    </source>
</evidence>
<dbReference type="InterPro" id="IPR038050">
    <property type="entry name" value="Neuro_actylchol_rec"/>
</dbReference>
<reference evidence="9" key="1">
    <citation type="journal article" date="2023" name="Mol. Biol. Evol.">
        <title>Third-Generation Sequencing Reveals the Adaptive Role of the Epigenome in Three Deep-Sea Polychaetes.</title>
        <authorList>
            <person name="Perez M."/>
            <person name="Aroh O."/>
            <person name="Sun Y."/>
            <person name="Lan Y."/>
            <person name="Juniper S.K."/>
            <person name="Young C.R."/>
            <person name="Angers B."/>
            <person name="Qian P.Y."/>
        </authorList>
    </citation>
    <scope>NUCLEOTIDE SEQUENCE</scope>
    <source>
        <strain evidence="9">R07B-5</strain>
    </source>
</reference>
<dbReference type="SUPFAM" id="SSF90112">
    <property type="entry name" value="Neurotransmitter-gated ion-channel transmembrane pore"/>
    <property type="match status" value="1"/>
</dbReference>
<comment type="caution">
    <text evidence="9">The sequence shown here is derived from an EMBL/GenBank/DDBJ whole genome shotgun (WGS) entry which is preliminary data.</text>
</comment>
<dbReference type="PANTHER" id="PTHR18945">
    <property type="entry name" value="NEUROTRANSMITTER GATED ION CHANNEL"/>
    <property type="match status" value="1"/>
</dbReference>
<feature type="region of interest" description="Disordered" evidence="5">
    <location>
        <begin position="311"/>
        <end position="332"/>
    </location>
</feature>
<keyword evidence="4 6" id="KW-0472">Membrane</keyword>
<evidence type="ECO:0000256" key="3">
    <source>
        <dbReference type="ARBA" id="ARBA00022989"/>
    </source>
</evidence>
<evidence type="ECO:0000256" key="5">
    <source>
        <dbReference type="SAM" id="MobiDB-lite"/>
    </source>
</evidence>
<proteinExistence type="predicted"/>
<name>A0AAD9PD76_RIDPI</name>
<dbReference type="Gene3D" id="2.70.170.10">
    <property type="entry name" value="Neurotransmitter-gated ion-channel ligand-binding domain"/>
    <property type="match status" value="1"/>
</dbReference>
<evidence type="ECO:0000259" key="8">
    <source>
        <dbReference type="Pfam" id="PF02932"/>
    </source>
</evidence>
<dbReference type="Proteomes" id="UP001209878">
    <property type="component" value="Unassembled WGS sequence"/>
</dbReference>
<sequence>MRWDDTQDQIYIPDCADEQYRDGPESPVTTVWYNGDVDYTYPTIYSTYCTINTFFFPFDKQTCSLAFISFAYDVSTLDIRCEDRPHIDSFREHSEWHLNDVASEKVNMTNKLVGPGTFPKIIFSMYLTRSSKMLFWFLYVPNIVIHFLTIVQFLLPCDSTEKVTLGTSIFIAMIVYLKLIAGLLPMSREVPLIVYYMSSTLTMVTVSLVLTTIISELHYSGSYHNRAAVPLWAKNFFFNKLSKYVGLASNVITEVQVENVHVVSSQTSLDLVEEEDVLDHDYIDRIGSLYSHTRQASLNQRQATLLPPEAWSHQRTSTQLHPEPSSHQSLSAQEYLQHPDALQSRAIRQVSPEPLLTMSASNQDQPYPPDRTSLPGVTGQALMHPHGANHKVTSRLGSFLDPSRTSTLRHRERAPTLVEERPPSDQRSQADEVWARGEQVNSPRVSAAAALKENRDLILLKILRGMKRIAAKYSKEASPTAADTHIADIRDHDRVRRDEWQRLAMVVGRIFFFIYLAVTIVIWIVVFTMPLLRDDGWSSRTQSTA</sequence>
<dbReference type="GO" id="GO:0004888">
    <property type="term" value="F:transmembrane signaling receptor activity"/>
    <property type="evidence" value="ECO:0007669"/>
    <property type="project" value="InterPro"/>
</dbReference>
<feature type="transmembrane region" description="Helical" evidence="6">
    <location>
        <begin position="167"/>
        <end position="186"/>
    </location>
</feature>
<dbReference type="CDD" id="cd19051">
    <property type="entry name" value="LGIC_TM_cation"/>
    <property type="match status" value="1"/>
</dbReference>
<comment type="subcellular location">
    <subcellularLocation>
        <location evidence="1">Membrane</location>
        <topology evidence="1">Multi-pass membrane protein</topology>
    </subcellularLocation>
</comment>
<dbReference type="EMBL" id="JAODUO010000028">
    <property type="protein sequence ID" value="KAK2192514.1"/>
    <property type="molecule type" value="Genomic_DNA"/>
</dbReference>
<organism evidence="9 10">
    <name type="scientific">Ridgeia piscesae</name>
    <name type="common">Tubeworm</name>
    <dbReference type="NCBI Taxonomy" id="27915"/>
    <lineage>
        <taxon>Eukaryota</taxon>
        <taxon>Metazoa</taxon>
        <taxon>Spiralia</taxon>
        <taxon>Lophotrochozoa</taxon>
        <taxon>Annelida</taxon>
        <taxon>Polychaeta</taxon>
        <taxon>Sedentaria</taxon>
        <taxon>Canalipalpata</taxon>
        <taxon>Sabellida</taxon>
        <taxon>Siboglinidae</taxon>
        <taxon>Ridgeia</taxon>
    </lineage>
</organism>
<feature type="transmembrane region" description="Helical" evidence="6">
    <location>
        <begin position="134"/>
        <end position="155"/>
    </location>
</feature>
<evidence type="ECO:0000259" key="7">
    <source>
        <dbReference type="Pfam" id="PF02931"/>
    </source>
</evidence>
<dbReference type="InterPro" id="IPR036734">
    <property type="entry name" value="Neur_chan_lig-bd_sf"/>
</dbReference>
<dbReference type="GO" id="GO:0005230">
    <property type="term" value="F:extracellular ligand-gated monoatomic ion channel activity"/>
    <property type="evidence" value="ECO:0007669"/>
    <property type="project" value="InterPro"/>
</dbReference>
<dbReference type="Pfam" id="PF02932">
    <property type="entry name" value="Neur_chan_memb"/>
    <property type="match status" value="1"/>
</dbReference>
<dbReference type="InterPro" id="IPR006202">
    <property type="entry name" value="Neur_chan_lig-bd"/>
</dbReference>
<dbReference type="InterPro" id="IPR006029">
    <property type="entry name" value="Neurotrans-gated_channel_TM"/>
</dbReference>
<accession>A0AAD9PD76</accession>
<feature type="transmembrane region" description="Helical" evidence="6">
    <location>
        <begin position="193"/>
        <end position="214"/>
    </location>
</feature>
<evidence type="ECO:0000256" key="1">
    <source>
        <dbReference type="ARBA" id="ARBA00004141"/>
    </source>
</evidence>
<evidence type="ECO:0000256" key="4">
    <source>
        <dbReference type="ARBA" id="ARBA00023136"/>
    </source>
</evidence>
<feature type="transmembrane region" description="Helical" evidence="6">
    <location>
        <begin position="510"/>
        <end position="532"/>
    </location>
</feature>
<feature type="compositionally biased region" description="Polar residues" evidence="5">
    <location>
        <begin position="313"/>
        <end position="332"/>
    </location>
</feature>
<feature type="region of interest" description="Disordered" evidence="5">
    <location>
        <begin position="392"/>
        <end position="438"/>
    </location>
</feature>
<keyword evidence="2 6" id="KW-0812">Transmembrane</keyword>
<protein>
    <submittedName>
        <fullName evidence="9">Uncharacterized protein</fullName>
    </submittedName>
</protein>
<dbReference type="AlphaFoldDB" id="A0AAD9PD76"/>
<feature type="compositionally biased region" description="Basic and acidic residues" evidence="5">
    <location>
        <begin position="418"/>
        <end position="435"/>
    </location>
</feature>
<keyword evidence="3 6" id="KW-1133">Transmembrane helix</keyword>
<feature type="domain" description="Neurotransmitter-gated ion-channel ligand-binding" evidence="7">
    <location>
        <begin position="16"/>
        <end position="130"/>
    </location>
</feature>
<dbReference type="InterPro" id="IPR036719">
    <property type="entry name" value="Neuro-gated_channel_TM_sf"/>
</dbReference>
<dbReference type="Gene3D" id="1.20.58.390">
    <property type="entry name" value="Neurotransmitter-gated ion-channel transmembrane domain"/>
    <property type="match status" value="1"/>
</dbReference>
<dbReference type="SUPFAM" id="SSF63712">
    <property type="entry name" value="Nicotinic receptor ligand binding domain-like"/>
    <property type="match status" value="1"/>
</dbReference>
<evidence type="ECO:0000256" key="2">
    <source>
        <dbReference type="ARBA" id="ARBA00022692"/>
    </source>
</evidence>
<dbReference type="Pfam" id="PF02931">
    <property type="entry name" value="Neur_chan_LBD"/>
    <property type="match status" value="1"/>
</dbReference>
<keyword evidence="10" id="KW-1185">Reference proteome</keyword>
<evidence type="ECO:0000313" key="10">
    <source>
        <dbReference type="Proteomes" id="UP001209878"/>
    </source>
</evidence>
<dbReference type="GO" id="GO:0016020">
    <property type="term" value="C:membrane"/>
    <property type="evidence" value="ECO:0007669"/>
    <property type="project" value="UniProtKB-SubCell"/>
</dbReference>
<evidence type="ECO:0000256" key="6">
    <source>
        <dbReference type="SAM" id="Phobius"/>
    </source>
</evidence>
<feature type="domain" description="Neurotransmitter-gated ion-channel transmembrane" evidence="8">
    <location>
        <begin position="138"/>
        <end position="526"/>
    </location>
</feature>
<dbReference type="InterPro" id="IPR006201">
    <property type="entry name" value="Neur_channel"/>
</dbReference>